<evidence type="ECO:0000256" key="3">
    <source>
        <dbReference type="ARBA" id="ARBA00022989"/>
    </source>
</evidence>
<evidence type="ECO:0000313" key="10">
    <source>
        <dbReference type="Proteomes" id="UP001347796"/>
    </source>
</evidence>
<accession>A0AAN8PRY5</accession>
<dbReference type="Gene3D" id="1.20.1070.10">
    <property type="entry name" value="Rhodopsin 7-helix transmembrane proteins"/>
    <property type="match status" value="1"/>
</dbReference>
<dbReference type="InterPro" id="IPR052954">
    <property type="entry name" value="GPCR-Ligand_Int"/>
</dbReference>
<dbReference type="EMBL" id="JAZGQO010000010">
    <property type="protein sequence ID" value="KAK6177221.1"/>
    <property type="molecule type" value="Genomic_DNA"/>
</dbReference>
<evidence type="ECO:0000256" key="5">
    <source>
        <dbReference type="SAM" id="MobiDB-lite"/>
    </source>
</evidence>
<feature type="transmembrane region" description="Helical" evidence="6">
    <location>
        <begin position="307"/>
        <end position="331"/>
    </location>
</feature>
<dbReference type="GO" id="GO:0004930">
    <property type="term" value="F:G protein-coupled receptor activity"/>
    <property type="evidence" value="ECO:0007669"/>
    <property type="project" value="InterPro"/>
</dbReference>
<feature type="transmembrane region" description="Helical" evidence="6">
    <location>
        <begin position="73"/>
        <end position="100"/>
    </location>
</feature>
<evidence type="ECO:0000256" key="7">
    <source>
        <dbReference type="SAM" id="SignalP"/>
    </source>
</evidence>
<reference evidence="9 10" key="1">
    <citation type="submission" date="2024-01" db="EMBL/GenBank/DDBJ databases">
        <title>The genome of the rayed Mediterranean limpet Patella caerulea (Linnaeus, 1758).</title>
        <authorList>
            <person name="Anh-Thu Weber A."/>
            <person name="Halstead-Nussloch G."/>
        </authorList>
    </citation>
    <scope>NUCLEOTIDE SEQUENCE [LARGE SCALE GENOMIC DNA]</scope>
    <source>
        <strain evidence="9">AATW-2023a</strain>
        <tissue evidence="9">Whole specimen</tissue>
    </source>
</reference>
<sequence>MEFFFGKVCMVVIVCFRFTSLAFETTTDGFSGNGTNLRGNNSNITEDETTGVKQGLDRSIILLGLVSKETYDYVVGIISYAVVPCQILAILFNICIINVFSRKDMETSSQVYLVALSIVELLYCLCSSVAGIMALMYGKKSTDTYAYLWYAARISGFITISIRRSAYVLTFVMTLERFVAVAFPLKFRHFKITPYSKTLCFAIVFVALIIHWPTGFRHDIVSYKTPGSTEIKYRYKDFPFFVANDHIFDGISLFASCVYAYIPLFACLLLNAVTIVAFKAHSRNHNMLRKSTKYPNMVRRERQMTTTLMVSSMIFVILSLPINVSTIVSTWSTDYGIFKREHYLFFMMFRIGYLSEIISNCTDFIFYFILSTKFRRKFLEVYYCYRNKHTPLSGTPSSNSQQTREFNSLRETSSTVTDCT</sequence>
<feature type="transmembrane region" description="Helical" evidence="6">
    <location>
        <begin position="112"/>
        <end position="137"/>
    </location>
</feature>
<dbReference type="SUPFAM" id="SSF81321">
    <property type="entry name" value="Family A G protein-coupled receptor-like"/>
    <property type="match status" value="1"/>
</dbReference>
<keyword evidence="7" id="KW-0732">Signal</keyword>
<feature type="chain" id="PRO_5042965964" description="G-protein coupled receptors family 1 profile domain-containing protein" evidence="7">
    <location>
        <begin position="23"/>
        <end position="420"/>
    </location>
</feature>
<feature type="transmembrane region" description="Helical" evidence="6">
    <location>
        <begin position="195"/>
        <end position="214"/>
    </location>
</feature>
<evidence type="ECO:0000259" key="8">
    <source>
        <dbReference type="PROSITE" id="PS50262"/>
    </source>
</evidence>
<keyword evidence="10" id="KW-1185">Reference proteome</keyword>
<dbReference type="InterPro" id="IPR000276">
    <property type="entry name" value="GPCR_Rhodpsn"/>
</dbReference>
<proteinExistence type="predicted"/>
<dbReference type="AlphaFoldDB" id="A0AAN8PRY5"/>
<name>A0AAN8PRY5_PATCE</name>
<comment type="caution">
    <text evidence="9">The sequence shown here is derived from an EMBL/GenBank/DDBJ whole genome shotgun (WGS) entry which is preliminary data.</text>
</comment>
<evidence type="ECO:0000256" key="4">
    <source>
        <dbReference type="ARBA" id="ARBA00023136"/>
    </source>
</evidence>
<evidence type="ECO:0000313" key="9">
    <source>
        <dbReference type="EMBL" id="KAK6177221.1"/>
    </source>
</evidence>
<dbReference type="PANTHER" id="PTHR46641">
    <property type="entry name" value="FMRFAMIDE RECEPTOR-RELATED"/>
    <property type="match status" value="1"/>
</dbReference>
<dbReference type="PROSITE" id="PS50262">
    <property type="entry name" value="G_PROTEIN_RECEP_F1_2"/>
    <property type="match status" value="1"/>
</dbReference>
<evidence type="ECO:0000256" key="6">
    <source>
        <dbReference type="SAM" id="Phobius"/>
    </source>
</evidence>
<evidence type="ECO:0000256" key="1">
    <source>
        <dbReference type="ARBA" id="ARBA00004370"/>
    </source>
</evidence>
<dbReference type="Pfam" id="PF00001">
    <property type="entry name" value="7tm_1"/>
    <property type="match status" value="1"/>
</dbReference>
<feature type="transmembrane region" description="Helical" evidence="6">
    <location>
        <begin position="343"/>
        <end position="370"/>
    </location>
</feature>
<keyword evidence="2 6" id="KW-0812">Transmembrane</keyword>
<keyword evidence="3 6" id="KW-1133">Transmembrane helix</keyword>
<gene>
    <name evidence="9" type="ORF">SNE40_015365</name>
</gene>
<comment type="subcellular location">
    <subcellularLocation>
        <location evidence="1">Membrane</location>
    </subcellularLocation>
</comment>
<evidence type="ECO:0000256" key="2">
    <source>
        <dbReference type="ARBA" id="ARBA00022692"/>
    </source>
</evidence>
<keyword evidence="4 6" id="KW-0472">Membrane</keyword>
<feature type="region of interest" description="Disordered" evidence="5">
    <location>
        <begin position="393"/>
        <end position="420"/>
    </location>
</feature>
<feature type="signal peptide" evidence="7">
    <location>
        <begin position="1"/>
        <end position="22"/>
    </location>
</feature>
<dbReference type="InterPro" id="IPR017452">
    <property type="entry name" value="GPCR_Rhodpsn_7TM"/>
</dbReference>
<dbReference type="Proteomes" id="UP001347796">
    <property type="component" value="Unassembled WGS sequence"/>
</dbReference>
<feature type="transmembrane region" description="Helical" evidence="6">
    <location>
        <begin position="258"/>
        <end position="280"/>
    </location>
</feature>
<dbReference type="GO" id="GO:0016020">
    <property type="term" value="C:membrane"/>
    <property type="evidence" value="ECO:0007669"/>
    <property type="project" value="UniProtKB-SubCell"/>
</dbReference>
<dbReference type="PANTHER" id="PTHR46641:SF18">
    <property type="entry name" value="G-PROTEIN COUPLED RECEPTORS FAMILY 1 PROFILE DOMAIN-CONTAINING PROTEIN"/>
    <property type="match status" value="1"/>
</dbReference>
<feature type="domain" description="G-protein coupled receptors family 1 profile" evidence="8">
    <location>
        <begin position="92"/>
        <end position="367"/>
    </location>
</feature>
<protein>
    <recommendedName>
        <fullName evidence="8">G-protein coupled receptors family 1 profile domain-containing protein</fullName>
    </recommendedName>
</protein>
<organism evidence="9 10">
    <name type="scientific">Patella caerulea</name>
    <name type="common">Rayed Mediterranean limpet</name>
    <dbReference type="NCBI Taxonomy" id="87958"/>
    <lineage>
        <taxon>Eukaryota</taxon>
        <taxon>Metazoa</taxon>
        <taxon>Spiralia</taxon>
        <taxon>Lophotrochozoa</taxon>
        <taxon>Mollusca</taxon>
        <taxon>Gastropoda</taxon>
        <taxon>Patellogastropoda</taxon>
        <taxon>Patelloidea</taxon>
        <taxon>Patellidae</taxon>
        <taxon>Patella</taxon>
    </lineage>
</organism>